<keyword evidence="4" id="KW-1185">Reference proteome</keyword>
<evidence type="ECO:0000259" key="2">
    <source>
        <dbReference type="Pfam" id="PF20789"/>
    </source>
</evidence>
<dbReference type="Pfam" id="PF13622">
    <property type="entry name" value="4HBT_3"/>
    <property type="match status" value="1"/>
</dbReference>
<dbReference type="Pfam" id="PF20789">
    <property type="entry name" value="4HBT_3C"/>
    <property type="match status" value="1"/>
</dbReference>
<dbReference type="SUPFAM" id="SSF54637">
    <property type="entry name" value="Thioesterase/thiol ester dehydrase-isomerase"/>
    <property type="match status" value="2"/>
</dbReference>
<feature type="domain" description="Acyl-CoA thioesterase-like C-terminal" evidence="2">
    <location>
        <begin position="195"/>
        <end position="319"/>
    </location>
</feature>
<dbReference type="Gene3D" id="2.40.160.210">
    <property type="entry name" value="Acyl-CoA thioesterase, double hotdog domain"/>
    <property type="match status" value="1"/>
</dbReference>
<protein>
    <recommendedName>
        <fullName evidence="5">TesB-like acyl-CoA thioesterase 3</fullName>
    </recommendedName>
</protein>
<dbReference type="InterPro" id="IPR029069">
    <property type="entry name" value="HotDog_dom_sf"/>
</dbReference>
<dbReference type="eggNOG" id="COG1946">
    <property type="taxonomic scope" value="Bacteria"/>
</dbReference>
<sequence>MTDGYRHLPRNSAGLTWGDRRTLRGKLPLSSLLLYRSGMPEAASATRATIGDSEFDRDTAVTRRAPGVYDIDLSEGWTIFSAVNGGYLLAVLGRALADALPHADPFTISAHYLTASQPGPAVIRTDVVRTGRTLSTGQASLFQYDDEGKEVERIRVLASYGDLDSLPDDVRTTAEPPVLPPMDQCFGPQDGPAPVDGSSALTDRLMLKLDPSTLGWALGAPSGRGEMRSWFGLADGRDADPFSLLLAVDALPPTAFEMGLKGWVPTVELTAHVRSRPAPGPLRVSITTRNLAGGFLEEDAEVWDSENRLVAQSRQLARVRLG</sequence>
<evidence type="ECO:0000259" key="1">
    <source>
        <dbReference type="Pfam" id="PF13622"/>
    </source>
</evidence>
<dbReference type="InterPro" id="IPR049449">
    <property type="entry name" value="TesB_ACOT8-like_N"/>
</dbReference>
<evidence type="ECO:0000313" key="3">
    <source>
        <dbReference type="EMBL" id="EDY53987.1"/>
    </source>
</evidence>
<organism evidence="3 4">
    <name type="scientific">Streptomyces sviceus (strain ATCC 29083 / DSM 924 / JCM 4929 / NBRC 13980 / NCIMB 11184 / NRRL 5439 / UC 5370)</name>
    <dbReference type="NCBI Taxonomy" id="463191"/>
    <lineage>
        <taxon>Bacteria</taxon>
        <taxon>Bacillati</taxon>
        <taxon>Actinomycetota</taxon>
        <taxon>Actinomycetes</taxon>
        <taxon>Kitasatosporales</taxon>
        <taxon>Streptomycetaceae</taxon>
        <taxon>Streptomyces</taxon>
    </lineage>
</organism>
<dbReference type="InterPro" id="IPR042171">
    <property type="entry name" value="Acyl-CoA_hotdog"/>
</dbReference>
<dbReference type="PANTHER" id="PTHR38110:SF1">
    <property type="entry name" value="THIOESTERASE DOMAIN-CONTAINING PROTEIN"/>
    <property type="match status" value="1"/>
</dbReference>
<dbReference type="AlphaFoldDB" id="B5HMD2"/>
<dbReference type="HOGENOM" id="CLU_068888_0_0_11"/>
<dbReference type="PANTHER" id="PTHR38110">
    <property type="entry name" value="CHROMOSOME 23, WHOLE GENOME SHOTGUN SEQUENCE"/>
    <property type="match status" value="1"/>
</dbReference>
<accession>B5HMD2</accession>
<evidence type="ECO:0000313" key="4">
    <source>
        <dbReference type="Proteomes" id="UP000002785"/>
    </source>
</evidence>
<reference evidence="3" key="1">
    <citation type="submission" date="2009-10" db="EMBL/GenBank/DDBJ databases">
        <title>The genome sequence of Streptomyces sviceus strain ATCC 29083.</title>
        <authorList>
            <consortium name="The Broad Institute Genome Sequencing Platform"/>
            <consortium name="Broad Institute Microbial Sequencing Center"/>
            <person name="Fischbach M."/>
            <person name="Godfrey P."/>
            <person name="Ward D."/>
            <person name="Young S."/>
            <person name="Zeng Q."/>
            <person name="Koehrsen M."/>
            <person name="Alvarado L."/>
            <person name="Berlin A.M."/>
            <person name="Bochicchio J."/>
            <person name="Borenstein D."/>
            <person name="Chapman S.B."/>
            <person name="Chen Z."/>
            <person name="Engels R."/>
            <person name="Freedman E."/>
            <person name="Gellesch M."/>
            <person name="Goldberg J."/>
            <person name="Griggs A."/>
            <person name="Gujja S."/>
            <person name="Heilman E.R."/>
            <person name="Heiman D.I."/>
            <person name="Hepburn T.A."/>
            <person name="Howarth C."/>
            <person name="Jen D."/>
            <person name="Larson L."/>
            <person name="Lewis B."/>
            <person name="Mehta T."/>
            <person name="Park D."/>
            <person name="Pearson M."/>
            <person name="Richards J."/>
            <person name="Roberts A."/>
            <person name="Saif S."/>
            <person name="Shea T.D."/>
            <person name="Shenoy N."/>
            <person name="Sisk P."/>
            <person name="Stolte C."/>
            <person name="Sykes S.N."/>
            <person name="Thomson T."/>
            <person name="Walk T."/>
            <person name="White J."/>
            <person name="Yandava C."/>
            <person name="Straight P."/>
            <person name="Clardy J."/>
            <person name="Hung D."/>
            <person name="Kolter R."/>
            <person name="Mekalanos J."/>
            <person name="Walker S."/>
            <person name="Walsh C.T."/>
            <person name="Wieland-Brown L.C."/>
            <person name="Haas B."/>
            <person name="Nusbaum C."/>
            <person name="Birren B."/>
        </authorList>
    </citation>
    <scope>NUCLEOTIDE SEQUENCE [LARGE SCALE GENOMIC DNA]</scope>
    <source>
        <strain evidence="3">ATCC 29083</strain>
    </source>
</reference>
<dbReference type="EMBL" id="CM000951">
    <property type="protein sequence ID" value="EDY53987.1"/>
    <property type="molecule type" value="Genomic_DNA"/>
</dbReference>
<name>B5HMD2_STRX2</name>
<dbReference type="InterPro" id="IPR049450">
    <property type="entry name" value="ACOT8-like_C"/>
</dbReference>
<evidence type="ECO:0008006" key="5">
    <source>
        <dbReference type="Google" id="ProtNLM"/>
    </source>
</evidence>
<feature type="domain" description="Acyl-CoA thioesterase-like N-terminal HotDog" evidence="1">
    <location>
        <begin position="74"/>
        <end position="159"/>
    </location>
</feature>
<dbReference type="InterPro" id="IPR052389">
    <property type="entry name" value="Sec_Metab_Biosynth-Assoc"/>
</dbReference>
<dbReference type="Proteomes" id="UP000002785">
    <property type="component" value="Chromosome"/>
</dbReference>
<proteinExistence type="predicted"/>
<gene>
    <name evidence="3" type="ORF">SSEG_08402</name>
</gene>